<feature type="region of interest" description="Disordered" evidence="1">
    <location>
        <begin position="1"/>
        <end position="38"/>
    </location>
</feature>
<dbReference type="EMBL" id="GBRH01173486">
    <property type="protein sequence ID" value="JAE24410.1"/>
    <property type="molecule type" value="Transcribed_RNA"/>
</dbReference>
<reference evidence="2" key="1">
    <citation type="submission" date="2014-09" db="EMBL/GenBank/DDBJ databases">
        <authorList>
            <person name="Magalhaes I.L.F."/>
            <person name="Oliveira U."/>
            <person name="Santos F.R."/>
            <person name="Vidigal T.H.D.A."/>
            <person name="Brescovit A.D."/>
            <person name="Santos A.J."/>
        </authorList>
    </citation>
    <scope>NUCLEOTIDE SEQUENCE</scope>
    <source>
        <tissue evidence="2">Shoot tissue taken approximately 20 cm above the soil surface</tissue>
    </source>
</reference>
<feature type="compositionally biased region" description="Polar residues" evidence="1">
    <location>
        <begin position="1"/>
        <end position="21"/>
    </location>
</feature>
<protein>
    <submittedName>
        <fullName evidence="2">Uncharacterized protein</fullName>
    </submittedName>
</protein>
<proteinExistence type="predicted"/>
<dbReference type="AlphaFoldDB" id="A0A0A9GH35"/>
<evidence type="ECO:0000256" key="1">
    <source>
        <dbReference type="SAM" id="MobiDB-lite"/>
    </source>
</evidence>
<evidence type="ECO:0000313" key="2">
    <source>
        <dbReference type="EMBL" id="JAE24410.1"/>
    </source>
</evidence>
<accession>A0A0A9GH35</accession>
<organism evidence="2">
    <name type="scientific">Arundo donax</name>
    <name type="common">Giant reed</name>
    <name type="synonym">Donax arundinaceus</name>
    <dbReference type="NCBI Taxonomy" id="35708"/>
    <lineage>
        <taxon>Eukaryota</taxon>
        <taxon>Viridiplantae</taxon>
        <taxon>Streptophyta</taxon>
        <taxon>Embryophyta</taxon>
        <taxon>Tracheophyta</taxon>
        <taxon>Spermatophyta</taxon>
        <taxon>Magnoliopsida</taxon>
        <taxon>Liliopsida</taxon>
        <taxon>Poales</taxon>
        <taxon>Poaceae</taxon>
        <taxon>PACMAD clade</taxon>
        <taxon>Arundinoideae</taxon>
        <taxon>Arundineae</taxon>
        <taxon>Arundo</taxon>
    </lineage>
</organism>
<name>A0A0A9GH35_ARUDO</name>
<reference evidence="2" key="2">
    <citation type="journal article" date="2015" name="Data Brief">
        <title>Shoot transcriptome of the giant reed, Arundo donax.</title>
        <authorList>
            <person name="Barrero R.A."/>
            <person name="Guerrero F.D."/>
            <person name="Moolhuijzen P."/>
            <person name="Goolsby J.A."/>
            <person name="Tidwell J."/>
            <person name="Bellgard S.E."/>
            <person name="Bellgard M.I."/>
        </authorList>
    </citation>
    <scope>NUCLEOTIDE SEQUENCE</scope>
    <source>
        <tissue evidence="2">Shoot tissue taken approximately 20 cm above the soil surface</tissue>
    </source>
</reference>
<sequence length="38" mass="4095">MDCSSSSYNQGCQPRQASQDGNGKWLKYAAGQAQEKGD</sequence>